<feature type="transmembrane region" description="Helical" evidence="1">
    <location>
        <begin position="91"/>
        <end position="110"/>
    </location>
</feature>
<organism evidence="2 3">
    <name type="scientific">Isoptericola haloaureus</name>
    <dbReference type="NCBI Taxonomy" id="1542902"/>
    <lineage>
        <taxon>Bacteria</taxon>
        <taxon>Bacillati</taxon>
        <taxon>Actinomycetota</taxon>
        <taxon>Actinomycetes</taxon>
        <taxon>Micrococcales</taxon>
        <taxon>Promicromonosporaceae</taxon>
        <taxon>Isoptericola</taxon>
    </lineage>
</organism>
<proteinExistence type="predicted"/>
<comment type="caution">
    <text evidence="2">The sequence shown here is derived from an EMBL/GenBank/DDBJ whole genome shotgun (WGS) entry which is preliminary data.</text>
</comment>
<feature type="transmembrane region" description="Helical" evidence="1">
    <location>
        <begin position="146"/>
        <end position="164"/>
    </location>
</feature>
<evidence type="ECO:0000313" key="3">
    <source>
        <dbReference type="Proteomes" id="UP001310387"/>
    </source>
</evidence>
<evidence type="ECO:0000313" key="2">
    <source>
        <dbReference type="EMBL" id="MEG3614245.1"/>
    </source>
</evidence>
<dbReference type="RefSeq" id="WP_332901061.1">
    <property type="nucleotide sequence ID" value="NZ_JBAGLP010000107.1"/>
</dbReference>
<dbReference type="EMBL" id="JBAGLP010000107">
    <property type="protein sequence ID" value="MEG3614245.1"/>
    <property type="molecule type" value="Genomic_DNA"/>
</dbReference>
<keyword evidence="1" id="KW-0472">Membrane</keyword>
<keyword evidence="1" id="KW-1133">Transmembrane helix</keyword>
<name>A0ABU7Z487_9MICO</name>
<gene>
    <name evidence="2" type="ORF">V5O49_03810</name>
</gene>
<evidence type="ECO:0008006" key="4">
    <source>
        <dbReference type="Google" id="ProtNLM"/>
    </source>
</evidence>
<reference evidence="2" key="1">
    <citation type="journal article" date="2024" name="Antonie Van Leeuwenhoek">
        <title>Isoptericola haloaureus sp. nov., a dimorphic actinobacterium isolated from mangrove sediments of southeast India, implicating biosaline agricultural significance through nitrogen fixation and salt tolerance genes.</title>
        <authorList>
            <person name="Prathaban M."/>
            <person name="Prathiviraj R."/>
            <person name="Ravichandran M."/>
            <person name="Natarajan S.D."/>
            <person name="Sobanaa M."/>
            <person name="Hari Krishna Kumar S."/>
            <person name="Chandrasekar V."/>
            <person name="Selvin J."/>
        </authorList>
    </citation>
    <scope>NUCLEOTIDE SEQUENCE</scope>
    <source>
        <strain evidence="2">MP1014</strain>
    </source>
</reference>
<protein>
    <recommendedName>
        <fullName evidence="4">DUF2567 domain-containing protein</fullName>
    </recommendedName>
</protein>
<sequence>MRTTDRPTSLGLLLGVAAAVVGAAAYVTAIGYLDLRASSIGTGARLGWDMVPTIVPPRAPVWEGLALAAVTALAFWPLWRCHRTASSRWHQLPVWAALVTVLGLTAWAAVTTELPYSAMSVLAGRPSAWDGGVADPLAVAWTRQGALSPATPVFVGVLVVLALARPGARRAADPATTEVAIEDDRPTR</sequence>
<evidence type="ECO:0000256" key="1">
    <source>
        <dbReference type="SAM" id="Phobius"/>
    </source>
</evidence>
<keyword evidence="1" id="KW-0812">Transmembrane</keyword>
<dbReference type="Proteomes" id="UP001310387">
    <property type="component" value="Unassembled WGS sequence"/>
</dbReference>
<reference evidence="2" key="2">
    <citation type="submission" date="2024-02" db="EMBL/GenBank/DDBJ databases">
        <authorList>
            <person name="Prathaban M."/>
            <person name="Mythili R."/>
            <person name="Sharmila Devi N."/>
            <person name="Sobanaa M."/>
            <person name="Prathiviraj R."/>
            <person name="Selvin J."/>
        </authorList>
    </citation>
    <scope>NUCLEOTIDE SEQUENCE</scope>
    <source>
        <strain evidence="2">MP1014</strain>
    </source>
</reference>
<feature type="transmembrane region" description="Helical" evidence="1">
    <location>
        <begin position="59"/>
        <end position="79"/>
    </location>
</feature>
<keyword evidence="3" id="KW-1185">Reference proteome</keyword>
<accession>A0ABU7Z487</accession>